<dbReference type="Proteomes" id="UP000265520">
    <property type="component" value="Unassembled WGS sequence"/>
</dbReference>
<name>A0A392NQA3_9FABA</name>
<accession>A0A392NQA3</accession>
<comment type="caution">
    <text evidence="1">The sequence shown here is derived from an EMBL/GenBank/DDBJ whole genome shotgun (WGS) entry which is preliminary data.</text>
</comment>
<keyword evidence="2" id="KW-1185">Reference proteome</keyword>
<evidence type="ECO:0000313" key="1">
    <source>
        <dbReference type="EMBL" id="MCI01564.1"/>
    </source>
</evidence>
<organism evidence="1 2">
    <name type="scientific">Trifolium medium</name>
    <dbReference type="NCBI Taxonomy" id="97028"/>
    <lineage>
        <taxon>Eukaryota</taxon>
        <taxon>Viridiplantae</taxon>
        <taxon>Streptophyta</taxon>
        <taxon>Embryophyta</taxon>
        <taxon>Tracheophyta</taxon>
        <taxon>Spermatophyta</taxon>
        <taxon>Magnoliopsida</taxon>
        <taxon>eudicotyledons</taxon>
        <taxon>Gunneridae</taxon>
        <taxon>Pentapetalae</taxon>
        <taxon>rosids</taxon>
        <taxon>fabids</taxon>
        <taxon>Fabales</taxon>
        <taxon>Fabaceae</taxon>
        <taxon>Papilionoideae</taxon>
        <taxon>50 kb inversion clade</taxon>
        <taxon>NPAAA clade</taxon>
        <taxon>Hologalegina</taxon>
        <taxon>IRL clade</taxon>
        <taxon>Trifolieae</taxon>
        <taxon>Trifolium</taxon>
    </lineage>
</organism>
<sequence length="200" mass="23440">MWVDLKGGKRKTSPLPKEELLSKQWARSAEENPLDQKDYLCRAKKEGGLGFRTFKAFNEAILAKQGWRLITNPHSLLAQTLKAKYYPKMDIINSSIGYNPSYTWRSVYHAMWVIRKGVCWRVGNGHTIRVWEDRWLPFQNTSQLLTPKPEATNIHMVRDLMLEGTKQWNQPLIENLFYSFEANQIQKLPIPSMEEEDRVM</sequence>
<proteinExistence type="predicted"/>
<protein>
    <submittedName>
        <fullName evidence="1">Ribonuclease H protein</fullName>
    </submittedName>
</protein>
<dbReference type="EMBL" id="LXQA010046477">
    <property type="protein sequence ID" value="MCI01564.1"/>
    <property type="molecule type" value="Genomic_DNA"/>
</dbReference>
<dbReference type="AlphaFoldDB" id="A0A392NQA3"/>
<evidence type="ECO:0000313" key="2">
    <source>
        <dbReference type="Proteomes" id="UP000265520"/>
    </source>
</evidence>
<reference evidence="1 2" key="1">
    <citation type="journal article" date="2018" name="Front. Plant Sci.">
        <title>Red Clover (Trifolium pratense) and Zigzag Clover (T. medium) - A Picture of Genomic Similarities and Differences.</title>
        <authorList>
            <person name="Dluhosova J."/>
            <person name="Istvanek J."/>
            <person name="Nedelnik J."/>
            <person name="Repkova J."/>
        </authorList>
    </citation>
    <scope>NUCLEOTIDE SEQUENCE [LARGE SCALE GENOMIC DNA]</scope>
    <source>
        <strain evidence="2">cv. 10/8</strain>
        <tissue evidence="1">Leaf</tissue>
    </source>
</reference>